<organism evidence="3 4">
    <name type="scientific">Hermetia illucens</name>
    <name type="common">Black soldier fly</name>
    <dbReference type="NCBI Taxonomy" id="343691"/>
    <lineage>
        <taxon>Eukaryota</taxon>
        <taxon>Metazoa</taxon>
        <taxon>Ecdysozoa</taxon>
        <taxon>Arthropoda</taxon>
        <taxon>Hexapoda</taxon>
        <taxon>Insecta</taxon>
        <taxon>Pterygota</taxon>
        <taxon>Neoptera</taxon>
        <taxon>Endopterygota</taxon>
        <taxon>Diptera</taxon>
        <taxon>Brachycera</taxon>
        <taxon>Stratiomyomorpha</taxon>
        <taxon>Stratiomyidae</taxon>
        <taxon>Hermetiinae</taxon>
        <taxon>Hermetia</taxon>
    </lineage>
</organism>
<dbReference type="OrthoDB" id="8070503at2759"/>
<sequence length="1738" mass="195117">MSINITVHGNQLESVNRKTALRDPEFVRKEQLAERRKQRLEQVRQQSKEVAQHVRENVGAELKKQERRIEEQKQRELLEWREKALAEAEEQRKKSLNAFGAAHRAALAERENAAKVQKEKRKKDALAQQRGKEALLREKQSKTTKKPVEKPKVQLPRVRVRKNDENSSKAANANRMQKQTVESEGESTDSSLSEEELPETKSTLKENKVVVMDINTDTDDSSSVSLEDSHEDSNRHFYRTSEKSQSTVLSKPAYNCSDYRQSDTSSEKSNSIEDPKPRQFTKISDLIQKRLSKTSMTTLDIPPNSEPSITPTKSCLKSKPPPPEMAPSSKIQSQVPSTSKKTSISTKPRSEVSNTVQFYDYDNKFSKAYEPREGTVKPVAKPQGQINAMESARLELQLQKQQQKEAEETRRKADERCQNAIEREKVRRDCEQLTQKLDSLNREIGVLREIDGRGAINVFTQSKMEKENVSRQKKMTSAFEDILNRSVVITCPEIERKRPNHGKDTENVAPSSINVARITEPKDFRRDFDNVSTSDSCASILLDYVNKQSAQISQDIRSCENSNTLEELKGLLKKINDIRDQIIAEIEKQKARNDKKSLDELKGIAQSVNDLRRERESILSEEKRNIEFMKAHLDKREKLIREKEKDLERKLRKIAENQMMKEKAEKDLDDDIKDKGTKEDNELKEKRKEPKKSTAEQTGKAQPTVPIEIVIKLRNETSAQPGKSPYKSPRKRSSLIPDFKHTKRKKVTLVKHKSSDSVVGEKSLPKTPAKKTVEISPTKSRSSTSYLSLPEAIHTKLGELLSIPVQQDTRANSAERDRTEAVGRDHTEGVKQAKPFEPRQQATTDQTNKKVNPALMHYIQRLLGMSRSSIDMLGVSSSEVGTPSSSIVAVPSNQAESGSDMAEKERIRRLQAFINENYSFISEMEESFKSSKSTGSSASSSSKEMEKIWRTALQQQQEDLTPSHLEKQIKSILKKKATRSKSSSIKIKTETVERSVSKKSVETQVEEIPKSEKSVEVDIPAEQLMPPPKSPVTSHVSGTLDTNQLVDQYTQLTNNCTKRIAELTDMINKVRKEKQKILEITLTSGSETGRNSTEYLDLPEGRINKSDEDSGKVSGLKKVLEAQADSERMNLERNKLTGVSRDSGISLSRPVTALDSHEVVPDARILGRISPTQHIQPILKDSSKYVVQEAVSIQSERPDGPSFDAKKPHKPPATIARYSPQLIEELPHELSTILEVETPITSRINTLAPEENAPAMHERSTSAKSIHNFPTYEEYVRKHNIDVSQFIDIDRSSKMPSDFQDFINASNKGNLQYQEFPSFNTYLRDQGHTSGIQHKHTISAYQSIVEADVPSFKRFPSHKSYVEKHNVSGLLDSQSIAAVSVSDRSTPSNPIEDSESTESLPDVVAELKKRHIIEHSFRNEIAAPQSDGSSGKPSTSSDERAVEITVVSSSSRTPQHRSPSKTASNIKSPVKKKMQIVSYKSLDKPSRTEQSKIVDLTGIELLPPSSTSTSSSQSTSQSLEKELDKMGLKWASLMLKKSQQSMELGSTSSSFTYEQPRRKSPKKTPEKMKISGAALGDVSARIDEQRRKDQLPQSPSDSNGKPFNLKEFFTKELQKRATTSISLSSTDDSIASNFIKSLLGSASSTPVPSSERKTNIQDRQRPHTSTPVHQKKSSTSSKSSPDSTKLFSGESALSSVRFSSGSNHPKQQPSLQDCDALSASHLKLKCRSEEHKSSNKSS</sequence>
<feature type="compositionally biased region" description="Low complexity" evidence="2">
    <location>
        <begin position="876"/>
        <end position="888"/>
    </location>
</feature>
<feature type="compositionally biased region" description="Low complexity" evidence="2">
    <location>
        <begin position="1505"/>
        <end position="1518"/>
    </location>
</feature>
<dbReference type="Proteomes" id="UP000594454">
    <property type="component" value="Chromosome 6"/>
</dbReference>
<feature type="compositionally biased region" description="Polar residues" evidence="2">
    <location>
        <begin position="1591"/>
        <end position="1601"/>
    </location>
</feature>
<feature type="compositionally biased region" description="Polar residues" evidence="2">
    <location>
        <begin position="306"/>
        <end position="315"/>
    </location>
</feature>
<evidence type="ECO:0000256" key="2">
    <source>
        <dbReference type="SAM" id="MobiDB-lite"/>
    </source>
</evidence>
<feature type="region of interest" description="Disordered" evidence="2">
    <location>
        <begin position="37"/>
        <end position="69"/>
    </location>
</feature>
<feature type="region of interest" description="Disordered" evidence="2">
    <location>
        <begin position="876"/>
        <end position="902"/>
    </location>
</feature>
<feature type="region of interest" description="Disordered" evidence="2">
    <location>
        <begin position="1417"/>
        <end position="1522"/>
    </location>
</feature>
<feature type="compositionally biased region" description="Basic and acidic residues" evidence="2">
    <location>
        <begin position="813"/>
        <end position="829"/>
    </location>
</feature>
<feature type="region of interest" description="Disordered" evidence="2">
    <location>
        <begin position="807"/>
        <end position="829"/>
    </location>
</feature>
<feature type="compositionally biased region" description="Low complexity" evidence="2">
    <location>
        <begin position="1673"/>
        <end position="1685"/>
    </location>
</feature>
<feature type="compositionally biased region" description="Basic and acidic residues" evidence="2">
    <location>
        <begin position="1650"/>
        <end position="1661"/>
    </location>
</feature>
<feature type="region of interest" description="Disordered" evidence="2">
    <location>
        <begin position="102"/>
        <end position="351"/>
    </location>
</feature>
<feature type="compositionally biased region" description="Basic and acidic residues" evidence="2">
    <location>
        <begin position="106"/>
        <end position="152"/>
    </location>
</feature>
<feature type="region of interest" description="Disordered" evidence="2">
    <location>
        <begin position="658"/>
        <end position="777"/>
    </location>
</feature>
<name>A0A7R8Z3Y1_HERIL</name>
<evidence type="ECO:0000313" key="3">
    <source>
        <dbReference type="EMBL" id="CAD7092447.1"/>
    </source>
</evidence>
<feature type="compositionally biased region" description="Polar residues" evidence="2">
    <location>
        <begin position="1381"/>
        <end position="1391"/>
    </location>
</feature>
<proteinExistence type="predicted"/>
<feature type="compositionally biased region" description="Polar residues" evidence="2">
    <location>
        <begin position="1691"/>
        <end position="1711"/>
    </location>
</feature>
<feature type="compositionally biased region" description="Polar residues" evidence="2">
    <location>
        <begin position="1539"/>
        <end position="1553"/>
    </location>
</feature>
<dbReference type="FunCoup" id="A0A7R8Z3Y1">
    <property type="interactions" value="12"/>
</dbReference>
<feature type="region of interest" description="Disordered" evidence="2">
    <location>
        <begin position="1381"/>
        <end position="1400"/>
    </location>
</feature>
<dbReference type="EMBL" id="LR899014">
    <property type="protein sequence ID" value="CAD7092447.1"/>
    <property type="molecule type" value="Genomic_DNA"/>
</dbReference>
<feature type="coiled-coil region" evidence="1">
    <location>
        <begin position="561"/>
        <end position="592"/>
    </location>
</feature>
<feature type="compositionally biased region" description="Polar residues" evidence="2">
    <location>
        <begin position="258"/>
        <end position="269"/>
    </location>
</feature>
<dbReference type="OMA" id="RPAIVTC"/>
<feature type="compositionally biased region" description="Basic residues" evidence="2">
    <location>
        <begin position="741"/>
        <end position="752"/>
    </location>
</feature>
<feature type="compositionally biased region" description="Low complexity" evidence="2">
    <location>
        <begin position="1426"/>
        <end position="1436"/>
    </location>
</feature>
<feature type="region of interest" description="Disordered" evidence="2">
    <location>
        <begin position="926"/>
        <end position="947"/>
    </location>
</feature>
<protein>
    <submittedName>
        <fullName evidence="3">Uncharacterized protein</fullName>
    </submittedName>
</protein>
<feature type="compositionally biased region" description="Basic and acidic residues" evidence="2">
    <location>
        <begin position="1580"/>
        <end position="1590"/>
    </location>
</feature>
<feature type="compositionally biased region" description="Polar residues" evidence="2">
    <location>
        <begin position="168"/>
        <end position="180"/>
    </location>
</feature>
<feature type="region of interest" description="Disordered" evidence="2">
    <location>
        <begin position="1639"/>
        <end position="1715"/>
    </location>
</feature>
<feature type="region of interest" description="Disordered" evidence="2">
    <location>
        <begin position="1539"/>
        <end position="1607"/>
    </location>
</feature>
<accession>A0A7R8Z3Y1</accession>
<evidence type="ECO:0000256" key="1">
    <source>
        <dbReference type="SAM" id="Coils"/>
    </source>
</evidence>
<evidence type="ECO:0000313" key="4">
    <source>
        <dbReference type="Proteomes" id="UP000594454"/>
    </source>
</evidence>
<gene>
    <name evidence="3" type="ORF">HERILL_LOCUS14806</name>
</gene>
<feature type="compositionally biased region" description="Acidic residues" evidence="2">
    <location>
        <begin position="183"/>
        <end position="197"/>
    </location>
</feature>
<keyword evidence="1" id="KW-0175">Coiled coil</keyword>
<keyword evidence="4" id="KW-1185">Reference proteome</keyword>
<reference evidence="3 4" key="1">
    <citation type="submission" date="2020-11" db="EMBL/GenBank/DDBJ databases">
        <authorList>
            <person name="Wallbank WR R."/>
            <person name="Pardo Diaz C."/>
            <person name="Kozak K."/>
            <person name="Martin S."/>
            <person name="Jiggins C."/>
            <person name="Moest M."/>
            <person name="Warren A I."/>
            <person name="Generalovic N T."/>
            <person name="Byers J.R.P. K."/>
            <person name="Montejo-Kovacevich G."/>
            <person name="Yen C E."/>
        </authorList>
    </citation>
    <scope>NUCLEOTIDE SEQUENCE [LARGE SCALE GENOMIC DNA]</scope>
</reference>
<feature type="compositionally biased region" description="Basic and acidic residues" evidence="2">
    <location>
        <begin position="1481"/>
        <end position="1492"/>
    </location>
</feature>
<feature type="compositionally biased region" description="Basic and acidic residues" evidence="2">
    <location>
        <begin position="198"/>
        <end position="208"/>
    </location>
</feature>
<feature type="coiled-coil region" evidence="1">
    <location>
        <begin position="386"/>
        <end position="450"/>
    </location>
</feature>
<feature type="compositionally biased region" description="Low complexity" evidence="2">
    <location>
        <begin position="930"/>
        <end position="942"/>
    </location>
</feature>
<feature type="compositionally biased region" description="Low complexity" evidence="2">
    <location>
        <begin position="337"/>
        <end position="347"/>
    </location>
</feature>
<feature type="compositionally biased region" description="Basic and acidic residues" evidence="2">
    <location>
        <begin position="658"/>
        <end position="694"/>
    </location>
</feature>
<dbReference type="InParanoid" id="A0A7R8Z3Y1"/>
<feature type="compositionally biased region" description="Basic and acidic residues" evidence="2">
    <location>
        <begin position="227"/>
        <end position="242"/>
    </location>
</feature>